<dbReference type="OrthoDB" id="5294487at2"/>
<dbReference type="InterPro" id="IPR007055">
    <property type="entry name" value="BON_dom"/>
</dbReference>
<dbReference type="Pfam" id="PF04972">
    <property type="entry name" value="BON"/>
    <property type="match status" value="2"/>
</dbReference>
<evidence type="ECO:0000256" key="1">
    <source>
        <dbReference type="ARBA" id="ARBA00022729"/>
    </source>
</evidence>
<protein>
    <submittedName>
        <fullName evidence="5">Phospholipid-binding protein</fullName>
    </submittedName>
</protein>
<dbReference type="PANTHER" id="PTHR34606:SF4">
    <property type="entry name" value="OUTER MEMBRANE LIPOPROTEIN DOLP"/>
    <property type="match status" value="1"/>
</dbReference>
<dbReference type="RefSeq" id="WP_094811050.1">
    <property type="nucleotide sequence ID" value="NZ_NEVU01000001.1"/>
</dbReference>
<dbReference type="SMART" id="SM00749">
    <property type="entry name" value="BON"/>
    <property type="match status" value="2"/>
</dbReference>
<feature type="region of interest" description="Disordered" evidence="2">
    <location>
        <begin position="208"/>
        <end position="250"/>
    </location>
</feature>
<keyword evidence="1 3" id="KW-0732">Signal</keyword>
<keyword evidence="6" id="KW-1185">Reference proteome</keyword>
<accession>A0A261VWK2</accession>
<dbReference type="InterPro" id="IPR014004">
    <property type="entry name" value="Transpt-assoc_nodulatn_dom_bac"/>
</dbReference>
<feature type="compositionally biased region" description="Low complexity" evidence="2">
    <location>
        <begin position="218"/>
        <end position="235"/>
    </location>
</feature>
<dbReference type="Gene3D" id="3.40.1520.20">
    <property type="match status" value="1"/>
</dbReference>
<comment type="caution">
    <text evidence="5">The sequence shown here is derived from an EMBL/GenBank/DDBJ whole genome shotgun (WGS) entry which is preliminary data.</text>
</comment>
<evidence type="ECO:0000256" key="3">
    <source>
        <dbReference type="SAM" id="SignalP"/>
    </source>
</evidence>
<dbReference type="PANTHER" id="PTHR34606">
    <property type="entry name" value="BON DOMAIN-CONTAINING PROTEIN"/>
    <property type="match status" value="1"/>
</dbReference>
<evidence type="ECO:0000259" key="4">
    <source>
        <dbReference type="PROSITE" id="PS50914"/>
    </source>
</evidence>
<feature type="signal peptide" evidence="3">
    <location>
        <begin position="1"/>
        <end position="27"/>
    </location>
</feature>
<reference evidence="6" key="1">
    <citation type="submission" date="2017-05" db="EMBL/GenBank/DDBJ databases">
        <title>Complete and WGS of Bordetella genogroups.</title>
        <authorList>
            <person name="Spilker T."/>
            <person name="Lipuma J."/>
        </authorList>
    </citation>
    <scope>NUCLEOTIDE SEQUENCE [LARGE SCALE GENOMIC DNA]</scope>
    <source>
        <strain evidence="6">AU6712</strain>
    </source>
</reference>
<dbReference type="AlphaFoldDB" id="A0A261VWK2"/>
<sequence>MMPNAQRAVRPLVLALALATTAASLSACVPLVVGGAAASTAVVATDRRTSGTQLDDQNINFRVESQISQKLGEAARVNAMVYNGQVLLTGDVPTEADKAQATTIAQGVEKVKSVSNQLTVGPSAAFSTRSNDTWLTSKVRTALINAQYVPSRTIAVTTDKGVVYLMGMVTQSEGDYAANAAASVGGVTKVVKLFDIISREEAVRLSNNNNAKDAPIETGAASSQDGAASGASTSGSSGGTDGGIELMPIK</sequence>
<evidence type="ECO:0000256" key="2">
    <source>
        <dbReference type="SAM" id="MobiDB-lite"/>
    </source>
</evidence>
<feature type="chain" id="PRO_5012469921" evidence="3">
    <location>
        <begin position="28"/>
        <end position="250"/>
    </location>
</feature>
<gene>
    <name evidence="5" type="ORF">CAL22_02000</name>
</gene>
<organism evidence="5 6">
    <name type="scientific">Bordetella genomosp. 12</name>
    <dbReference type="NCBI Taxonomy" id="463035"/>
    <lineage>
        <taxon>Bacteria</taxon>
        <taxon>Pseudomonadati</taxon>
        <taxon>Pseudomonadota</taxon>
        <taxon>Betaproteobacteria</taxon>
        <taxon>Burkholderiales</taxon>
        <taxon>Alcaligenaceae</taxon>
        <taxon>Bordetella</taxon>
    </lineage>
</organism>
<evidence type="ECO:0000313" key="6">
    <source>
        <dbReference type="Proteomes" id="UP000216429"/>
    </source>
</evidence>
<dbReference type="PROSITE" id="PS50914">
    <property type="entry name" value="BON"/>
    <property type="match status" value="2"/>
</dbReference>
<proteinExistence type="predicted"/>
<name>A0A261VWK2_9BORD</name>
<feature type="domain" description="BON" evidence="4">
    <location>
        <begin position="131"/>
        <end position="198"/>
    </location>
</feature>
<dbReference type="PROSITE" id="PS51257">
    <property type="entry name" value="PROKAR_LIPOPROTEIN"/>
    <property type="match status" value="1"/>
</dbReference>
<dbReference type="Proteomes" id="UP000216429">
    <property type="component" value="Unassembled WGS sequence"/>
</dbReference>
<dbReference type="InterPro" id="IPR051686">
    <property type="entry name" value="Lipoprotein_DolP"/>
</dbReference>
<evidence type="ECO:0000313" key="5">
    <source>
        <dbReference type="EMBL" id="OZI77980.1"/>
    </source>
</evidence>
<dbReference type="EMBL" id="NEVU01000001">
    <property type="protein sequence ID" value="OZI77980.1"/>
    <property type="molecule type" value="Genomic_DNA"/>
</dbReference>
<feature type="domain" description="BON" evidence="4">
    <location>
        <begin position="55"/>
        <end position="122"/>
    </location>
</feature>